<dbReference type="EMBL" id="QXGH01000013">
    <property type="protein sequence ID" value="RHW27390.1"/>
    <property type="molecule type" value="Genomic_DNA"/>
</dbReference>
<feature type="signal peptide" evidence="1">
    <location>
        <begin position="1"/>
        <end position="26"/>
    </location>
</feature>
<reference evidence="2 3" key="1">
    <citation type="submission" date="2018-09" db="EMBL/GenBank/DDBJ databases">
        <title>Genome sequencing of Nocardioides immobilis CCTCC AB 2017083 for comparison to Nocardioides silvaticus.</title>
        <authorList>
            <person name="Li C."/>
            <person name="Wang G."/>
        </authorList>
    </citation>
    <scope>NUCLEOTIDE SEQUENCE [LARGE SCALE GENOMIC DNA]</scope>
    <source>
        <strain evidence="2 3">CCTCC AB 2017083</strain>
    </source>
</reference>
<keyword evidence="1" id="KW-0732">Signal</keyword>
<evidence type="ECO:0000313" key="2">
    <source>
        <dbReference type="EMBL" id="RHW27390.1"/>
    </source>
</evidence>
<proteinExistence type="predicted"/>
<evidence type="ECO:0000256" key="1">
    <source>
        <dbReference type="SAM" id="SignalP"/>
    </source>
</evidence>
<name>A0A417Y409_9ACTN</name>
<dbReference type="RefSeq" id="WP_118925011.1">
    <property type="nucleotide sequence ID" value="NZ_QXGH01000013.1"/>
</dbReference>
<comment type="caution">
    <text evidence="2">The sequence shown here is derived from an EMBL/GenBank/DDBJ whole genome shotgun (WGS) entry which is preliminary data.</text>
</comment>
<keyword evidence="3" id="KW-1185">Reference proteome</keyword>
<protein>
    <recommendedName>
        <fullName evidence="4">Secreted protein</fullName>
    </recommendedName>
</protein>
<accession>A0A417Y409</accession>
<evidence type="ECO:0008006" key="4">
    <source>
        <dbReference type="Google" id="ProtNLM"/>
    </source>
</evidence>
<organism evidence="2 3">
    <name type="scientific">Nocardioides immobilis</name>
    <dbReference type="NCBI Taxonomy" id="2049295"/>
    <lineage>
        <taxon>Bacteria</taxon>
        <taxon>Bacillati</taxon>
        <taxon>Actinomycetota</taxon>
        <taxon>Actinomycetes</taxon>
        <taxon>Propionibacteriales</taxon>
        <taxon>Nocardioidaceae</taxon>
        <taxon>Nocardioides</taxon>
    </lineage>
</organism>
<feature type="chain" id="PRO_5019492593" description="Secreted protein" evidence="1">
    <location>
        <begin position="27"/>
        <end position="237"/>
    </location>
</feature>
<dbReference type="AlphaFoldDB" id="A0A417Y409"/>
<dbReference type="Proteomes" id="UP000283644">
    <property type="component" value="Unassembled WGS sequence"/>
</dbReference>
<sequence>MKLSTKIAAVAAAVVAGPLITGVAMAGTPSADGTITACVKTDGSPRIIDAEAGAVCPTGERQVSWSSGWRVKGTYDGTKTYAVGDVVLVMRPCQPSASAPLPTTYVKVALGGEDTTYGKCPNWNSSWRPLTAAPAFNQLPGPVSLRVKTTDSGLRSVPGQKYEVTSFNYSGIVWLFVPHTDTAGCAASATAVSDAPVTVTRGTAYYKNWIYFNVKNANGSYAHVPLDVILDCPLTTA</sequence>
<evidence type="ECO:0000313" key="3">
    <source>
        <dbReference type="Proteomes" id="UP000283644"/>
    </source>
</evidence>
<gene>
    <name evidence="2" type="ORF">D0Z08_09585</name>
</gene>